<dbReference type="InterPro" id="IPR018073">
    <property type="entry name" value="Prot_inh_cystat_CS"/>
</dbReference>
<evidence type="ECO:0000259" key="4">
    <source>
        <dbReference type="SMART" id="SM00043"/>
    </source>
</evidence>
<dbReference type="InterPro" id="IPR000010">
    <property type="entry name" value="Cystatin_dom"/>
</dbReference>
<accession>A0A314Y5L6</accession>
<dbReference type="PANTHER" id="PTHR47364:SF2">
    <property type="entry name" value="CYSTEINE PROTEINASE INHIBITOR 5"/>
    <property type="match status" value="1"/>
</dbReference>
<evidence type="ECO:0000256" key="1">
    <source>
        <dbReference type="ARBA" id="ARBA00022690"/>
    </source>
</evidence>
<comment type="caution">
    <text evidence="5">The sequence shown here is derived from an EMBL/GenBank/DDBJ whole genome shotgun (WGS) entry which is preliminary data.</text>
</comment>
<dbReference type="CDD" id="cd00042">
    <property type="entry name" value="CY"/>
    <property type="match status" value="1"/>
</dbReference>
<dbReference type="Gene3D" id="3.10.450.10">
    <property type="match status" value="1"/>
</dbReference>
<gene>
    <name evidence="5" type="ORF">Pyn_02346</name>
</gene>
<dbReference type="Proteomes" id="UP000250321">
    <property type="component" value="Unassembled WGS sequence"/>
</dbReference>
<reference evidence="5 6" key="1">
    <citation type="submission" date="2018-02" db="EMBL/GenBank/DDBJ databases">
        <title>Draft genome of wild Prunus yedoensis var. nudiflora.</title>
        <authorList>
            <person name="Baek S."/>
            <person name="Kim J.-H."/>
            <person name="Choi K."/>
            <person name="Kim G.-B."/>
            <person name="Cho A."/>
            <person name="Jang H."/>
            <person name="Shin C.-H."/>
            <person name="Yu H.-J."/>
            <person name="Mun J.-H."/>
        </authorList>
    </citation>
    <scope>NUCLEOTIDE SEQUENCE [LARGE SCALE GENOMIC DNA]</scope>
    <source>
        <strain evidence="6">cv. Jeju island</strain>
        <tissue evidence="5">Leaf</tissue>
    </source>
</reference>
<protein>
    <submittedName>
        <fullName evidence="5">Cysteine proteinase inhibitor 1</fullName>
    </submittedName>
</protein>
<proteinExistence type="predicted"/>
<dbReference type="AlphaFoldDB" id="A0A314Y5L6"/>
<keyword evidence="1" id="KW-0646">Protease inhibitor</keyword>
<dbReference type="PANTHER" id="PTHR47364">
    <property type="entry name" value="CYSTEINE PROTEINASE INHIBITOR 5"/>
    <property type="match status" value="1"/>
</dbReference>
<dbReference type="SUPFAM" id="SSF54403">
    <property type="entry name" value="Cystatin/monellin"/>
    <property type="match status" value="1"/>
</dbReference>
<evidence type="ECO:0000256" key="2">
    <source>
        <dbReference type="ARBA" id="ARBA00022704"/>
    </source>
</evidence>
<evidence type="ECO:0000256" key="3">
    <source>
        <dbReference type="SAM" id="SignalP"/>
    </source>
</evidence>
<organism evidence="5 6">
    <name type="scientific">Prunus yedoensis var. nudiflora</name>
    <dbReference type="NCBI Taxonomy" id="2094558"/>
    <lineage>
        <taxon>Eukaryota</taxon>
        <taxon>Viridiplantae</taxon>
        <taxon>Streptophyta</taxon>
        <taxon>Embryophyta</taxon>
        <taxon>Tracheophyta</taxon>
        <taxon>Spermatophyta</taxon>
        <taxon>Magnoliopsida</taxon>
        <taxon>eudicotyledons</taxon>
        <taxon>Gunneridae</taxon>
        <taxon>Pentapetalae</taxon>
        <taxon>rosids</taxon>
        <taxon>fabids</taxon>
        <taxon>Rosales</taxon>
        <taxon>Rosaceae</taxon>
        <taxon>Amygdaloideae</taxon>
        <taxon>Amygdaleae</taxon>
        <taxon>Prunus</taxon>
    </lineage>
</organism>
<dbReference type="OrthoDB" id="2016588at2759"/>
<dbReference type="SMART" id="SM00043">
    <property type="entry name" value="CY"/>
    <property type="match status" value="1"/>
</dbReference>
<sequence length="156" mass="17191">MRIVLSDKKIQEIQQGNKSTVTMRPHCLLALVALVLPLVAAAATGHRDALVGGYQPIKNISDPHVKEIAEFAVSEYNKQAQGKNKLVFQRVIRGETQVVAGINFRLVISAKNESSEVSNPPTAAAAAGENYVAVVWEKSWEHFRQLISFRKLAETK</sequence>
<keyword evidence="3" id="KW-0732">Signal</keyword>
<feature type="signal peptide" evidence="3">
    <location>
        <begin position="1"/>
        <end position="41"/>
    </location>
</feature>
<evidence type="ECO:0000313" key="5">
    <source>
        <dbReference type="EMBL" id="PQQ00770.1"/>
    </source>
</evidence>
<evidence type="ECO:0000313" key="6">
    <source>
        <dbReference type="Proteomes" id="UP000250321"/>
    </source>
</evidence>
<dbReference type="InterPro" id="IPR046350">
    <property type="entry name" value="Cystatin_sf"/>
</dbReference>
<dbReference type="PROSITE" id="PS00287">
    <property type="entry name" value="CYSTATIN"/>
    <property type="match status" value="1"/>
</dbReference>
<keyword evidence="2" id="KW-0789">Thiol protease inhibitor</keyword>
<dbReference type="GO" id="GO:0004869">
    <property type="term" value="F:cysteine-type endopeptidase inhibitor activity"/>
    <property type="evidence" value="ECO:0007669"/>
    <property type="project" value="UniProtKB-KW"/>
</dbReference>
<feature type="domain" description="Cystatin" evidence="4">
    <location>
        <begin position="49"/>
        <end position="152"/>
    </location>
</feature>
<keyword evidence="6" id="KW-1185">Reference proteome</keyword>
<feature type="chain" id="PRO_5016444502" evidence="3">
    <location>
        <begin position="42"/>
        <end position="156"/>
    </location>
</feature>
<dbReference type="EMBL" id="PJQY01001653">
    <property type="protein sequence ID" value="PQQ00770.1"/>
    <property type="molecule type" value="Genomic_DNA"/>
</dbReference>
<dbReference type="Pfam" id="PF16845">
    <property type="entry name" value="SQAPI"/>
    <property type="match status" value="1"/>
</dbReference>
<name>A0A314Y5L6_PRUYE</name>
<dbReference type="STRING" id="2094558.A0A314Y5L6"/>